<dbReference type="STRING" id="301148.B4135_1386"/>
<dbReference type="UniPathway" id="UPA00704">
    <property type="reaction ID" value="UER00715"/>
</dbReference>
<evidence type="ECO:0000256" key="8">
    <source>
        <dbReference type="RuleBase" id="RU369061"/>
    </source>
</evidence>
<evidence type="ECO:0000313" key="10">
    <source>
        <dbReference type="EMBL" id="KYD22256.1"/>
    </source>
</evidence>
<sequence length="308" mass="33337">MIYTLTLNPSVDYVIQLEELKLGELNRVLREAKFPGGKGINVSRVLQRMGVSSKALGFIGGFTGKYIEERLKQEKISCDFVHVKGDTRINVKLQAGTETEINASGPPISRADFEALKEKIGALTGRDVLVLAGSVPAVLPETAYEELVKICVQNGTKFVADMEGRLLEKVLPYRPFLIKPNHHELGELFHTEIADFAQAVACGKRLVQRGAENVIVSMADQGAVFVSRQSAFIAEVPKGEVKSSVGAGDSMVAGFLAKYGETGDVKEAFRYSVASGCATAFSLDLCTKEKVEEILPHIIIKNFGGDSG</sequence>
<comment type="similarity">
    <text evidence="7">Belongs to the carbohydrate kinase PfkB family. LacC subfamily.</text>
</comment>
<reference evidence="10 11" key="1">
    <citation type="submission" date="2016-01" db="EMBL/GenBank/DDBJ databases">
        <title>Draft Genome Sequences of Seven Thermophilic Sporeformers Isolated from Foods.</title>
        <authorList>
            <person name="Berendsen E.M."/>
            <person name="Wells-Bennik M.H."/>
            <person name="Krawcyk A.O."/>
            <person name="De Jong A."/>
            <person name="Holsappel S."/>
            <person name="Eijlander R.T."/>
            <person name="Kuipers O.P."/>
        </authorList>
    </citation>
    <scope>NUCLEOTIDE SEQUENCE [LARGE SCALE GENOMIC DNA]</scope>
    <source>
        <strain evidence="10 11">B4135</strain>
    </source>
</reference>
<dbReference type="FunFam" id="3.40.1190.20:FF:000001">
    <property type="entry name" value="Phosphofructokinase"/>
    <property type="match status" value="1"/>
</dbReference>
<dbReference type="InterPro" id="IPR029056">
    <property type="entry name" value="Ribokinase-like"/>
</dbReference>
<accession>A0A150MCR4</accession>
<evidence type="ECO:0000256" key="7">
    <source>
        <dbReference type="PIRNR" id="PIRNR000535"/>
    </source>
</evidence>
<dbReference type="GO" id="GO:0005524">
    <property type="term" value="F:ATP binding"/>
    <property type="evidence" value="ECO:0007669"/>
    <property type="project" value="UniProtKB-UniRule"/>
</dbReference>
<comment type="similarity">
    <text evidence="1">Belongs to the carbohydrate kinase pfkB family.</text>
</comment>
<keyword evidence="5 7" id="KW-0067">ATP-binding</keyword>
<dbReference type="SUPFAM" id="SSF53613">
    <property type="entry name" value="Ribokinase-like"/>
    <property type="match status" value="1"/>
</dbReference>
<dbReference type="GO" id="GO:0005829">
    <property type="term" value="C:cytosol"/>
    <property type="evidence" value="ECO:0007669"/>
    <property type="project" value="TreeGrafter"/>
</dbReference>
<evidence type="ECO:0000256" key="5">
    <source>
        <dbReference type="ARBA" id="ARBA00022840"/>
    </source>
</evidence>
<dbReference type="GO" id="GO:0009024">
    <property type="term" value="F:tagatose-6-phosphate kinase activity"/>
    <property type="evidence" value="ECO:0007669"/>
    <property type="project" value="UniProtKB-EC"/>
</dbReference>
<organism evidence="10 11">
    <name type="scientific">Caldibacillus debilis</name>
    <dbReference type="NCBI Taxonomy" id="301148"/>
    <lineage>
        <taxon>Bacteria</taxon>
        <taxon>Bacillati</taxon>
        <taxon>Bacillota</taxon>
        <taxon>Bacilli</taxon>
        <taxon>Bacillales</taxon>
        <taxon>Bacillaceae</taxon>
        <taxon>Caldibacillus</taxon>
    </lineage>
</organism>
<protein>
    <recommendedName>
        <fullName evidence="7">Tagatose-6-phosphate kinase</fullName>
        <ecNumber evidence="7">2.7.1.144</ecNumber>
    </recommendedName>
</protein>
<dbReference type="PROSITE" id="PS00584">
    <property type="entry name" value="PFKB_KINASES_2"/>
    <property type="match status" value="1"/>
</dbReference>
<name>A0A150MCR4_9BACI</name>
<proteinExistence type="inferred from homology"/>
<dbReference type="CDD" id="cd01164">
    <property type="entry name" value="FruK_PfkB_like"/>
    <property type="match status" value="1"/>
</dbReference>
<evidence type="ECO:0000313" key="11">
    <source>
        <dbReference type="Proteomes" id="UP000075683"/>
    </source>
</evidence>
<comment type="catalytic activity">
    <reaction evidence="7">
        <text>D-tagatofuranose 6-phosphate + ATP = D-tagatofuranose 1,6-bisphosphate + ADP + H(+)</text>
        <dbReference type="Rhea" id="RHEA:12420"/>
        <dbReference type="ChEBI" id="CHEBI:15378"/>
        <dbReference type="ChEBI" id="CHEBI:30616"/>
        <dbReference type="ChEBI" id="CHEBI:58694"/>
        <dbReference type="ChEBI" id="CHEBI:58695"/>
        <dbReference type="ChEBI" id="CHEBI:456216"/>
        <dbReference type="EC" id="2.7.1.144"/>
    </reaction>
</comment>
<dbReference type="Gene3D" id="3.40.1190.20">
    <property type="match status" value="1"/>
</dbReference>
<comment type="pathway">
    <text evidence="7">Carbohydrate metabolism; D-tagatose 6-phosphate degradation; D-glyceraldehyde 3-phosphate and glycerone phosphate from D-tagatose 6-phosphate: step 1/2.</text>
</comment>
<dbReference type="InterPro" id="IPR011611">
    <property type="entry name" value="PfkB_dom"/>
</dbReference>
<dbReference type="PANTHER" id="PTHR46566:SF1">
    <property type="entry name" value="1-PHOSPHOFRUCTOKINASE"/>
    <property type="match status" value="1"/>
</dbReference>
<evidence type="ECO:0000256" key="1">
    <source>
        <dbReference type="ARBA" id="ARBA00005380"/>
    </source>
</evidence>
<evidence type="ECO:0000256" key="2">
    <source>
        <dbReference type="ARBA" id="ARBA00022679"/>
    </source>
</evidence>
<dbReference type="OrthoDB" id="9801219at2"/>
<keyword evidence="7" id="KW-0423">Lactose metabolism</keyword>
<dbReference type="GO" id="GO:0044281">
    <property type="term" value="P:small molecule metabolic process"/>
    <property type="evidence" value="ECO:0007669"/>
    <property type="project" value="UniProtKB-ARBA"/>
</dbReference>
<dbReference type="PIRSF" id="PIRSF000535">
    <property type="entry name" value="1PFK/6PFK/LacC"/>
    <property type="match status" value="1"/>
</dbReference>
<dbReference type="GO" id="GO:0008662">
    <property type="term" value="F:1-phosphofructokinase activity"/>
    <property type="evidence" value="ECO:0007669"/>
    <property type="project" value="UniProtKB-UniRule"/>
</dbReference>
<dbReference type="AlphaFoldDB" id="A0A150MCR4"/>
<dbReference type="EMBL" id="LQYT01000012">
    <property type="protein sequence ID" value="KYD22256.1"/>
    <property type="molecule type" value="Genomic_DNA"/>
</dbReference>
<comment type="catalytic activity">
    <reaction evidence="6 8">
        <text>beta-D-fructose 1-phosphate + ATP = beta-D-fructose 1,6-bisphosphate + ADP + H(+)</text>
        <dbReference type="Rhea" id="RHEA:14213"/>
        <dbReference type="ChEBI" id="CHEBI:15378"/>
        <dbReference type="ChEBI" id="CHEBI:30616"/>
        <dbReference type="ChEBI" id="CHEBI:32966"/>
        <dbReference type="ChEBI" id="CHEBI:138881"/>
        <dbReference type="ChEBI" id="CHEBI:456216"/>
        <dbReference type="EC" id="2.7.1.56"/>
    </reaction>
</comment>
<dbReference type="InterPro" id="IPR017583">
    <property type="entry name" value="Tagatose/fructose_Pkinase"/>
</dbReference>
<dbReference type="GO" id="GO:2001059">
    <property type="term" value="P:D-tagatose 6-phosphate catabolic process"/>
    <property type="evidence" value="ECO:0007669"/>
    <property type="project" value="UniProtKB-UniPathway"/>
</dbReference>
<evidence type="ECO:0000259" key="9">
    <source>
        <dbReference type="Pfam" id="PF00294"/>
    </source>
</evidence>
<comment type="caution">
    <text evidence="10">The sequence shown here is derived from an EMBL/GenBank/DDBJ whole genome shotgun (WGS) entry which is preliminary data.</text>
</comment>
<dbReference type="Pfam" id="PF00294">
    <property type="entry name" value="PfkB"/>
    <property type="match status" value="1"/>
</dbReference>
<evidence type="ECO:0000256" key="3">
    <source>
        <dbReference type="ARBA" id="ARBA00022741"/>
    </source>
</evidence>
<dbReference type="NCBIfam" id="TIGR03828">
    <property type="entry name" value="pfkB"/>
    <property type="match status" value="1"/>
</dbReference>
<dbReference type="InterPro" id="IPR022463">
    <property type="entry name" value="1-PFruKinase"/>
</dbReference>
<evidence type="ECO:0000256" key="6">
    <source>
        <dbReference type="ARBA" id="ARBA00047745"/>
    </source>
</evidence>
<dbReference type="GO" id="GO:0005988">
    <property type="term" value="P:lactose metabolic process"/>
    <property type="evidence" value="ECO:0007669"/>
    <property type="project" value="UniProtKB-KW"/>
</dbReference>
<keyword evidence="4 8" id="KW-0418">Kinase</keyword>
<dbReference type="InterPro" id="IPR002173">
    <property type="entry name" value="Carboh/pur_kinase_PfkB_CS"/>
</dbReference>
<dbReference type="Proteomes" id="UP000075683">
    <property type="component" value="Unassembled WGS sequence"/>
</dbReference>
<dbReference type="PATRIC" id="fig|301148.3.peg.694"/>
<keyword evidence="2 7" id="KW-0808">Transferase</keyword>
<gene>
    <name evidence="10" type="ORF">B4135_1386</name>
</gene>
<dbReference type="PANTHER" id="PTHR46566">
    <property type="entry name" value="1-PHOSPHOFRUCTOKINASE-RELATED"/>
    <property type="match status" value="1"/>
</dbReference>
<keyword evidence="3 7" id="KW-0547">Nucleotide-binding</keyword>
<feature type="domain" description="Carbohydrate kinase PfkB" evidence="9">
    <location>
        <begin position="6"/>
        <end position="281"/>
    </location>
</feature>
<dbReference type="PROSITE" id="PS00583">
    <property type="entry name" value="PFKB_KINASES_1"/>
    <property type="match status" value="1"/>
</dbReference>
<dbReference type="RefSeq" id="WP_061568098.1">
    <property type="nucleotide sequence ID" value="NZ_LQYT01000012.1"/>
</dbReference>
<evidence type="ECO:0000256" key="4">
    <source>
        <dbReference type="ARBA" id="ARBA00022777"/>
    </source>
</evidence>
<dbReference type="GO" id="GO:0016052">
    <property type="term" value="P:carbohydrate catabolic process"/>
    <property type="evidence" value="ECO:0007669"/>
    <property type="project" value="UniProtKB-ARBA"/>
</dbReference>
<comment type="function">
    <text evidence="8">Catalyzes the ATP-dependent phosphorylation of fructose-l-phosphate to fructose-l,6-bisphosphate.</text>
</comment>
<dbReference type="NCBIfam" id="TIGR03168">
    <property type="entry name" value="1-PFK"/>
    <property type="match status" value="1"/>
</dbReference>
<dbReference type="EC" id="2.7.1.144" evidence="7"/>